<evidence type="ECO:0000256" key="3">
    <source>
        <dbReference type="ARBA" id="ARBA00022679"/>
    </source>
</evidence>
<dbReference type="Pfam" id="PF03705">
    <property type="entry name" value="CheR_N"/>
    <property type="match status" value="1"/>
</dbReference>
<dbReference type="InterPro" id="IPR036804">
    <property type="entry name" value="CheR_N_sf"/>
</dbReference>
<feature type="domain" description="CheR-type methyltransferase" evidence="6">
    <location>
        <begin position="15"/>
        <end position="286"/>
    </location>
</feature>
<dbReference type="InterPro" id="IPR022641">
    <property type="entry name" value="CheR_N"/>
</dbReference>
<dbReference type="EC" id="2.1.1.80" evidence="5"/>
<dbReference type="NCBIfam" id="NF007902">
    <property type="entry name" value="PRK10611.1"/>
    <property type="match status" value="1"/>
</dbReference>
<evidence type="ECO:0000256" key="2">
    <source>
        <dbReference type="ARBA" id="ARBA00022603"/>
    </source>
</evidence>
<dbReference type="InterPro" id="IPR029063">
    <property type="entry name" value="SAM-dependent_MTases_sf"/>
</dbReference>
<dbReference type="Proteomes" id="UP001205357">
    <property type="component" value="Unassembled WGS sequence"/>
</dbReference>
<dbReference type="SMART" id="SM00138">
    <property type="entry name" value="MeTrc"/>
    <property type="match status" value="1"/>
</dbReference>
<comment type="catalytic activity">
    <reaction evidence="1 5">
        <text>L-glutamyl-[protein] + S-adenosyl-L-methionine = [protein]-L-glutamate 5-O-methyl ester + S-adenosyl-L-homocysteine</text>
        <dbReference type="Rhea" id="RHEA:24452"/>
        <dbReference type="Rhea" id="RHEA-COMP:10208"/>
        <dbReference type="Rhea" id="RHEA-COMP:10311"/>
        <dbReference type="ChEBI" id="CHEBI:29973"/>
        <dbReference type="ChEBI" id="CHEBI:57856"/>
        <dbReference type="ChEBI" id="CHEBI:59789"/>
        <dbReference type="ChEBI" id="CHEBI:82795"/>
        <dbReference type="EC" id="2.1.1.80"/>
    </reaction>
</comment>
<comment type="caution">
    <text evidence="7">The sequence shown here is derived from an EMBL/GenBank/DDBJ whole genome shotgun (WGS) entry which is preliminary data.</text>
</comment>
<sequence>MTATLPNGQSSLLMQMTQRLALSDAQFRRICQLIYQRAGIVLADHKRDMVYNRLVRRLRQLGLDDFGRYLAMLEANQDNAEWQAFINSLTTNLTAFFREAHHFPTLAEHAKRRQGEYRVWSAAASTGEEPYSIAITLADTLGTAPGRWKVFASDIDTEVLNKAQNGVYRQDELKTLSQQQLQHYFMRGTGPHSGLVRVRQELANYVDFAPVNLLDKNYNVPGPFDAIFCRNVMIYFDKTTQQEILRRFVPLLKPDGLLFAGHSENFSNLVREFSLRGQTVYALSKDKA</sequence>
<proteinExistence type="predicted"/>
<reference evidence="7 8" key="1">
    <citation type="submission" date="2022-04" db="EMBL/GenBank/DDBJ databases">
        <title>Proposal of a three novel species of Scandinavium, Scandinavium hiltneri, Scandinavium manionii, Scandinavium tedordense.</title>
        <authorList>
            <person name="Maddock D.W."/>
            <person name="Brady C.L."/>
            <person name="Denman S."/>
            <person name="Arnold D."/>
        </authorList>
    </citation>
    <scope>NUCLEOTIDE SEQUENCE [LARGE SCALE GENOMIC DNA]</scope>
    <source>
        <strain evidence="7 8">H11S7</strain>
    </source>
</reference>
<name>A0ABT2E0H4_9ENTR</name>
<protein>
    <recommendedName>
        <fullName evidence="5">Chemotaxis protein methyltransferase</fullName>
        <ecNumber evidence="5">2.1.1.80</ecNumber>
    </recommendedName>
</protein>
<dbReference type="GO" id="GO:0032259">
    <property type="term" value="P:methylation"/>
    <property type="evidence" value="ECO:0007669"/>
    <property type="project" value="UniProtKB-KW"/>
</dbReference>
<accession>A0ABT2E0H4</accession>
<dbReference type="PANTHER" id="PTHR24422:SF19">
    <property type="entry name" value="CHEMOTAXIS PROTEIN METHYLTRANSFERASE"/>
    <property type="match status" value="1"/>
</dbReference>
<evidence type="ECO:0000259" key="6">
    <source>
        <dbReference type="PROSITE" id="PS50123"/>
    </source>
</evidence>
<dbReference type="PANTHER" id="PTHR24422">
    <property type="entry name" value="CHEMOTAXIS PROTEIN METHYLTRANSFERASE"/>
    <property type="match status" value="1"/>
</dbReference>
<keyword evidence="3 5" id="KW-0808">Transferase</keyword>
<keyword evidence="2 5" id="KW-0489">Methyltransferase</keyword>
<dbReference type="PRINTS" id="PR00996">
    <property type="entry name" value="CHERMTFRASE"/>
</dbReference>
<comment type="function">
    <text evidence="5">Methylation of the membrane-bound methyl-accepting chemotaxis proteins (MCP) to form gamma-glutamyl methyl ester residues in MCP.</text>
</comment>
<dbReference type="InterPro" id="IPR026024">
    <property type="entry name" value="Chemotaxis_MeTrfase_CheR"/>
</dbReference>
<evidence type="ECO:0000313" key="8">
    <source>
        <dbReference type="Proteomes" id="UP001205357"/>
    </source>
</evidence>
<dbReference type="Pfam" id="PF01739">
    <property type="entry name" value="CheR"/>
    <property type="match status" value="1"/>
</dbReference>
<dbReference type="InterPro" id="IPR000780">
    <property type="entry name" value="CheR_MeTrfase"/>
</dbReference>
<organism evidence="7 8">
    <name type="scientific">Scandinavium hiltneri</name>
    <dbReference type="NCBI Taxonomy" id="2926519"/>
    <lineage>
        <taxon>Bacteria</taxon>
        <taxon>Pseudomonadati</taxon>
        <taxon>Pseudomonadota</taxon>
        <taxon>Gammaproteobacteria</taxon>
        <taxon>Enterobacterales</taxon>
        <taxon>Enterobacteriaceae</taxon>
        <taxon>Scandinavium</taxon>
    </lineage>
</organism>
<dbReference type="Gene3D" id="1.10.155.10">
    <property type="entry name" value="Chemotaxis receptor methyltransferase CheR, N-terminal domain"/>
    <property type="match status" value="1"/>
</dbReference>
<dbReference type="EMBL" id="JALIGE010000072">
    <property type="protein sequence ID" value="MCS2161380.1"/>
    <property type="molecule type" value="Genomic_DNA"/>
</dbReference>
<dbReference type="SUPFAM" id="SSF47757">
    <property type="entry name" value="Chemotaxis receptor methyltransferase CheR, N-terminal domain"/>
    <property type="match status" value="1"/>
</dbReference>
<dbReference type="SUPFAM" id="SSF53335">
    <property type="entry name" value="S-adenosyl-L-methionine-dependent methyltransferases"/>
    <property type="match status" value="1"/>
</dbReference>
<evidence type="ECO:0000313" key="7">
    <source>
        <dbReference type="EMBL" id="MCS2161380.1"/>
    </source>
</evidence>
<dbReference type="InterPro" id="IPR022642">
    <property type="entry name" value="CheR_C"/>
</dbReference>
<evidence type="ECO:0000256" key="5">
    <source>
        <dbReference type="PIRNR" id="PIRNR000410"/>
    </source>
</evidence>
<evidence type="ECO:0000256" key="1">
    <source>
        <dbReference type="ARBA" id="ARBA00001541"/>
    </source>
</evidence>
<dbReference type="PROSITE" id="PS50123">
    <property type="entry name" value="CHER"/>
    <property type="match status" value="1"/>
</dbReference>
<keyword evidence="4 5" id="KW-0949">S-adenosyl-L-methionine</keyword>
<evidence type="ECO:0000256" key="4">
    <source>
        <dbReference type="ARBA" id="ARBA00022691"/>
    </source>
</evidence>
<dbReference type="InterPro" id="IPR050903">
    <property type="entry name" value="Bact_Chemotaxis_MeTrfase"/>
</dbReference>
<dbReference type="Gene3D" id="3.40.50.150">
    <property type="entry name" value="Vaccinia Virus protein VP39"/>
    <property type="match status" value="1"/>
</dbReference>
<dbReference type="GO" id="GO:0008983">
    <property type="term" value="F:protein-glutamate O-methyltransferase activity"/>
    <property type="evidence" value="ECO:0007669"/>
    <property type="project" value="UniProtKB-EC"/>
</dbReference>
<dbReference type="CDD" id="cd02440">
    <property type="entry name" value="AdoMet_MTases"/>
    <property type="match status" value="1"/>
</dbReference>
<keyword evidence="8" id="KW-1185">Reference proteome</keyword>
<gene>
    <name evidence="7" type="primary">cheR</name>
    <name evidence="7" type="ORF">MUU47_09625</name>
</gene>
<dbReference type="RefSeq" id="WP_258988001.1">
    <property type="nucleotide sequence ID" value="NZ_JALIGE010000072.1"/>
</dbReference>
<dbReference type="PIRSF" id="PIRSF000410">
    <property type="entry name" value="CheR"/>
    <property type="match status" value="1"/>
</dbReference>